<evidence type="ECO:0000256" key="1">
    <source>
        <dbReference type="SAM" id="MobiDB-lite"/>
    </source>
</evidence>
<proteinExistence type="predicted"/>
<dbReference type="AlphaFoldDB" id="A0A6J7GRV5"/>
<sequence>MSTPTSDLHADDLQVRMPRSEARADDLGQDEEWCEVELPSGTERVRFHDYDRLFSIPGLYERLFYTELKCDSPTVVRGLLEERLAAAGDRPSSLRVLDLGAGNGMVGEELRAMGASAMVGVDILPEARMAAERDRPDVYDDYVVCDLTAPGADDLPALRDARANLLTTVAALGFGDIPPRAFATAFGYVAADGWVAMTIKDDFLTTEDDSGFSRLIRRMHAEGILEVETDHRYQHRLAVSGEPLFYHAYVARKRGEIPGGWLDEIELAAV</sequence>
<organism evidence="2">
    <name type="scientific">freshwater metagenome</name>
    <dbReference type="NCBI Taxonomy" id="449393"/>
    <lineage>
        <taxon>unclassified sequences</taxon>
        <taxon>metagenomes</taxon>
        <taxon>ecological metagenomes</taxon>
    </lineage>
</organism>
<dbReference type="EMBL" id="CAFBMK010000057">
    <property type="protein sequence ID" value="CAB4911041.1"/>
    <property type="molecule type" value="Genomic_DNA"/>
</dbReference>
<dbReference type="Pfam" id="PF13489">
    <property type="entry name" value="Methyltransf_23"/>
    <property type="match status" value="1"/>
</dbReference>
<dbReference type="Gene3D" id="3.40.50.150">
    <property type="entry name" value="Vaccinia Virus protein VP39"/>
    <property type="match status" value="1"/>
</dbReference>
<dbReference type="InterPro" id="IPR029063">
    <property type="entry name" value="SAM-dependent_MTases_sf"/>
</dbReference>
<name>A0A6J7GRV5_9ZZZZ</name>
<feature type="compositionally biased region" description="Basic and acidic residues" evidence="1">
    <location>
        <begin position="8"/>
        <end position="26"/>
    </location>
</feature>
<reference evidence="2" key="1">
    <citation type="submission" date="2020-05" db="EMBL/GenBank/DDBJ databases">
        <authorList>
            <person name="Chiriac C."/>
            <person name="Salcher M."/>
            <person name="Ghai R."/>
            <person name="Kavagutti S V."/>
        </authorList>
    </citation>
    <scope>NUCLEOTIDE SEQUENCE</scope>
</reference>
<feature type="region of interest" description="Disordered" evidence="1">
    <location>
        <begin position="1"/>
        <end position="28"/>
    </location>
</feature>
<accession>A0A6J7GRV5</accession>
<dbReference type="SUPFAM" id="SSF53335">
    <property type="entry name" value="S-adenosyl-L-methionine-dependent methyltransferases"/>
    <property type="match status" value="1"/>
</dbReference>
<evidence type="ECO:0000313" key="2">
    <source>
        <dbReference type="EMBL" id="CAB4911041.1"/>
    </source>
</evidence>
<protein>
    <submittedName>
        <fullName evidence="2">Unannotated protein</fullName>
    </submittedName>
</protein>
<gene>
    <name evidence="2" type="ORF">UFOPK3564_01241</name>
</gene>